<sequence>MLWGKAGPVKEMTEKLINKNQYLIFIVGFCDLWLIRQILPTGGPVSPREADLIDACGIPA</sequence>
<reference evidence="1 2" key="1">
    <citation type="journal article" date="2010" name="J. Bacteriol.">
        <title>Genome sequence of Pantoea ananatis LMG20103, the causative agent of Eucalyptus blight and dieback.</title>
        <authorList>
            <person name="De Maayer P."/>
            <person name="Chan W.Y."/>
            <person name="Venter S.N."/>
            <person name="Toth I.K."/>
            <person name="Birch P.R."/>
            <person name="Joubert F."/>
            <person name="Coutinho T.A."/>
        </authorList>
    </citation>
    <scope>NUCLEOTIDE SEQUENCE [LARGE SCALE GENOMIC DNA]</scope>
    <source>
        <strain evidence="1 2">LMG 20103</strain>
    </source>
</reference>
<name>D4GI02_PANAM</name>
<proteinExistence type="predicted"/>
<dbReference type="EMBL" id="CP001875">
    <property type="protein sequence ID" value="ADD75532.1"/>
    <property type="molecule type" value="Genomic_DNA"/>
</dbReference>
<dbReference type="KEGG" id="pam:PANA_0365"/>
<keyword evidence="2" id="KW-1185">Reference proteome</keyword>
<evidence type="ECO:0000313" key="2">
    <source>
        <dbReference type="Proteomes" id="UP000001702"/>
    </source>
</evidence>
<dbReference type="Proteomes" id="UP000001702">
    <property type="component" value="Chromosome"/>
</dbReference>
<gene>
    <name evidence="1" type="ordered locus">PANA_0365</name>
</gene>
<accession>D4GI02</accession>
<organism evidence="1 2">
    <name type="scientific">Pantoea ananatis (strain LMG 20103)</name>
    <dbReference type="NCBI Taxonomy" id="706191"/>
    <lineage>
        <taxon>Bacteria</taxon>
        <taxon>Pseudomonadati</taxon>
        <taxon>Pseudomonadota</taxon>
        <taxon>Gammaproteobacteria</taxon>
        <taxon>Enterobacterales</taxon>
        <taxon>Erwiniaceae</taxon>
        <taxon>Pantoea</taxon>
    </lineage>
</organism>
<dbReference type="AlphaFoldDB" id="D4GI02"/>
<dbReference type="STRING" id="706191.PANA_0365"/>
<protein>
    <submittedName>
        <fullName evidence="1">Uncharacterized protein</fullName>
    </submittedName>
</protein>
<evidence type="ECO:0000313" key="1">
    <source>
        <dbReference type="EMBL" id="ADD75532.1"/>
    </source>
</evidence>
<dbReference type="HOGENOM" id="CLU_2937360_0_0_6"/>